<dbReference type="InterPro" id="IPR011991">
    <property type="entry name" value="ArsR-like_HTH"/>
</dbReference>
<dbReference type="Pfam" id="PF12840">
    <property type="entry name" value="HTH_20"/>
    <property type="match status" value="1"/>
</dbReference>
<dbReference type="PRINTS" id="PR00778">
    <property type="entry name" value="HTHARSR"/>
</dbReference>
<evidence type="ECO:0000259" key="1">
    <source>
        <dbReference type="PROSITE" id="PS50987"/>
    </source>
</evidence>
<dbReference type="InterPro" id="IPR001845">
    <property type="entry name" value="HTH_ArsR_DNA-bd_dom"/>
</dbReference>
<dbReference type="NCBIfam" id="NF033788">
    <property type="entry name" value="HTH_metalloreg"/>
    <property type="match status" value="1"/>
</dbReference>
<evidence type="ECO:0000313" key="2">
    <source>
        <dbReference type="EMBL" id="MFG6414516.1"/>
    </source>
</evidence>
<dbReference type="PANTHER" id="PTHR39168">
    <property type="entry name" value="TRANSCRIPTIONAL REGULATOR-RELATED"/>
    <property type="match status" value="1"/>
</dbReference>
<reference evidence="2 3" key="1">
    <citation type="submission" date="2024-09" db="EMBL/GenBank/DDBJ databases">
        <title>Novel species of the genus Pelomonas and Roseateles isolated from streams.</title>
        <authorList>
            <person name="Lu H."/>
        </authorList>
    </citation>
    <scope>NUCLEOTIDE SEQUENCE [LARGE SCALE GENOMIC DNA]</scope>
    <source>
        <strain evidence="2 3">DC23W</strain>
    </source>
</reference>
<evidence type="ECO:0000313" key="3">
    <source>
        <dbReference type="Proteomes" id="UP001606300"/>
    </source>
</evidence>
<dbReference type="InterPro" id="IPR036388">
    <property type="entry name" value="WH-like_DNA-bd_sf"/>
</dbReference>
<protein>
    <submittedName>
        <fullName evidence="2">ArsR/SmtB family transcription factor</fullName>
    </submittedName>
</protein>
<keyword evidence="3" id="KW-1185">Reference proteome</keyword>
<dbReference type="Proteomes" id="UP001606300">
    <property type="component" value="Unassembled WGS sequence"/>
</dbReference>
<dbReference type="EMBL" id="JBIGHY010000003">
    <property type="protein sequence ID" value="MFG6414516.1"/>
    <property type="molecule type" value="Genomic_DNA"/>
</dbReference>
<proteinExistence type="predicted"/>
<dbReference type="SMART" id="SM00418">
    <property type="entry name" value="HTH_ARSR"/>
    <property type="match status" value="1"/>
</dbReference>
<name>A0ABW7EM53_9BURK</name>
<dbReference type="SUPFAM" id="SSF46785">
    <property type="entry name" value="Winged helix' DNA-binding domain"/>
    <property type="match status" value="1"/>
</dbReference>
<dbReference type="InterPro" id="IPR036390">
    <property type="entry name" value="WH_DNA-bd_sf"/>
</dbReference>
<gene>
    <name evidence="2" type="ORF">ACG02S_11480</name>
</gene>
<dbReference type="PANTHER" id="PTHR39168:SF2">
    <property type="entry name" value="HTH-TYPE TRANSCRIPTIONAL REGULATOR CMTR"/>
    <property type="match status" value="1"/>
</dbReference>
<feature type="domain" description="HTH arsR-type" evidence="1">
    <location>
        <begin position="1"/>
        <end position="94"/>
    </location>
</feature>
<dbReference type="CDD" id="cd00090">
    <property type="entry name" value="HTH_ARSR"/>
    <property type="match status" value="1"/>
</dbReference>
<dbReference type="PROSITE" id="PS50987">
    <property type="entry name" value="HTH_ARSR_2"/>
    <property type="match status" value="1"/>
</dbReference>
<accession>A0ABW7EM53</accession>
<comment type="caution">
    <text evidence="2">The sequence shown here is derived from an EMBL/GenBank/DDBJ whole genome shotgun (WGS) entry which is preliminary data.</text>
</comment>
<dbReference type="RefSeq" id="WP_394470716.1">
    <property type="nucleotide sequence ID" value="NZ_JBIGHY010000003.1"/>
</dbReference>
<dbReference type="InterPro" id="IPR052543">
    <property type="entry name" value="HTH_Metal-responsive_Reg"/>
</dbReference>
<sequence length="250" mass="27351">MSAEPRLARVAAAIADPTRARVLARLLDGRLHTAGELAMHAGVAAPTMSAHLKLLVDEGLARVRPQGRHRYFGLADGDVAHALEALLRVAHGRDAEPAADVRRWQKPEMRGLRHARSCYGHLAGELGVQLREALLAKGWVMAAPDGRYEVSDAGREALAELMPEGFATTGRVLYDCVDWSERRDHFAGPLAVAWLEALVAKGWLLRVDDSRELRLTPTGRAKLREGLLVVGNQTASAAELQSRRFKDSRP</sequence>
<dbReference type="Gene3D" id="1.10.10.10">
    <property type="entry name" value="Winged helix-like DNA-binding domain superfamily/Winged helix DNA-binding domain"/>
    <property type="match status" value="1"/>
</dbReference>
<organism evidence="2 3">
    <name type="scientific">Pelomonas dachongensis</name>
    <dbReference type="NCBI Taxonomy" id="3299029"/>
    <lineage>
        <taxon>Bacteria</taxon>
        <taxon>Pseudomonadati</taxon>
        <taxon>Pseudomonadota</taxon>
        <taxon>Betaproteobacteria</taxon>
        <taxon>Burkholderiales</taxon>
        <taxon>Sphaerotilaceae</taxon>
        <taxon>Roseateles</taxon>
    </lineage>
</organism>